<comment type="caution">
    <text evidence="2">The sequence shown here is derived from an EMBL/GenBank/DDBJ whole genome shotgun (WGS) entry which is preliminary data.</text>
</comment>
<protein>
    <submittedName>
        <fullName evidence="2">Uncharacterized protein</fullName>
    </submittedName>
</protein>
<name>A0A8H7XP04_PSICU</name>
<organism evidence="2">
    <name type="scientific">Psilocybe cubensis</name>
    <name type="common">Psychedelic mushroom</name>
    <name type="synonym">Stropharia cubensis</name>
    <dbReference type="NCBI Taxonomy" id="181762"/>
    <lineage>
        <taxon>Eukaryota</taxon>
        <taxon>Fungi</taxon>
        <taxon>Dikarya</taxon>
        <taxon>Basidiomycota</taxon>
        <taxon>Agaricomycotina</taxon>
        <taxon>Agaricomycetes</taxon>
        <taxon>Agaricomycetidae</taxon>
        <taxon>Agaricales</taxon>
        <taxon>Agaricineae</taxon>
        <taxon>Strophariaceae</taxon>
        <taxon>Psilocybe</taxon>
    </lineage>
</organism>
<dbReference type="AlphaFoldDB" id="A0A8H7XP04"/>
<sequence length="151" mass="17698">MELCANPDCRRDECVQRSTINIHVFSSLTPRLPFMWYIRAKNGHFVYGDDSHLCHLTRASEVPLLRAVRLGAKRFDWKEFDAFAPIEPEDFDHYMIFKCADVPDSSCYMIEYFLRRLHNNLDDGPDPEEEGDEDEDETDDENRDDSLIDSD</sequence>
<feature type="region of interest" description="Disordered" evidence="1">
    <location>
        <begin position="121"/>
        <end position="151"/>
    </location>
</feature>
<feature type="compositionally biased region" description="Acidic residues" evidence="1">
    <location>
        <begin position="123"/>
        <end position="151"/>
    </location>
</feature>
<gene>
    <name evidence="2" type="ORF">JR316_011917</name>
</gene>
<evidence type="ECO:0000256" key="1">
    <source>
        <dbReference type="SAM" id="MobiDB-lite"/>
    </source>
</evidence>
<dbReference type="EMBL" id="JAFIQS010000016">
    <property type="protein sequence ID" value="KAG5163050.1"/>
    <property type="molecule type" value="Genomic_DNA"/>
</dbReference>
<accession>A0A8H7XP04</accession>
<evidence type="ECO:0000313" key="2">
    <source>
        <dbReference type="EMBL" id="KAG5163050.1"/>
    </source>
</evidence>
<reference evidence="2" key="1">
    <citation type="submission" date="2021-02" db="EMBL/GenBank/DDBJ databases">
        <title>Psilocybe cubensis genome.</title>
        <authorList>
            <person name="Mckernan K.J."/>
            <person name="Crawford S."/>
            <person name="Trippe A."/>
            <person name="Kane L.T."/>
            <person name="Mclaughlin S."/>
        </authorList>
    </citation>
    <scope>NUCLEOTIDE SEQUENCE [LARGE SCALE GENOMIC DNA]</scope>
    <source>
        <strain evidence="2">MGC-MH-2018</strain>
    </source>
</reference>
<proteinExistence type="predicted"/>